<proteinExistence type="predicted"/>
<gene>
    <name evidence="1" type="ORF">HMPREF9103_01700</name>
</gene>
<sequence>MVYVVRIEATNNILPAISGQVNRFSQIISYFIEKAKKTLKQKHKFAFIDQLSVYCHMNTEKESSIFG</sequence>
<protein>
    <submittedName>
        <fullName evidence="1">Uncharacterized protein</fullName>
    </submittedName>
</protein>
<dbReference type="Proteomes" id="UP000004625">
    <property type="component" value="Unassembled WGS sequence"/>
</dbReference>
<reference evidence="1 2" key="1">
    <citation type="submission" date="2011-09" db="EMBL/GenBank/DDBJ databases">
        <authorList>
            <person name="Weinstock G."/>
            <person name="Sodergren E."/>
            <person name="Clifton S."/>
            <person name="Fulton L."/>
            <person name="Fulton B."/>
            <person name="Courtney L."/>
            <person name="Fronick C."/>
            <person name="Harrison M."/>
            <person name="Strong C."/>
            <person name="Farmer C."/>
            <person name="Delahaunty K."/>
            <person name="Markovic C."/>
            <person name="Hall O."/>
            <person name="Minx P."/>
            <person name="Tomlinson C."/>
            <person name="Mitreva M."/>
            <person name="Hou S."/>
            <person name="Chen J."/>
            <person name="Wollam A."/>
            <person name="Pepin K.H."/>
            <person name="Johnson M."/>
            <person name="Bhonagiri V."/>
            <person name="Zhang X."/>
            <person name="Suruliraj S."/>
            <person name="Warren W."/>
            <person name="Chinwalla A."/>
            <person name="Mardis E.R."/>
            <person name="Wilson R.K."/>
        </authorList>
    </citation>
    <scope>NUCLEOTIDE SEQUENCE [LARGE SCALE GENOMIC DNA]</scope>
    <source>
        <strain evidence="1 2">F0439</strain>
    </source>
</reference>
<dbReference type="HOGENOM" id="CLU_2807078_0_0_9"/>
<comment type="caution">
    <text evidence="1">The sequence shown here is derived from an EMBL/GenBank/DDBJ whole genome shotgun (WGS) entry which is preliminary data.</text>
</comment>
<evidence type="ECO:0000313" key="2">
    <source>
        <dbReference type="Proteomes" id="UP000004625"/>
    </source>
</evidence>
<name>G9ZPP6_9LACO</name>
<evidence type="ECO:0000313" key="1">
    <source>
        <dbReference type="EMBL" id="EHL98207.1"/>
    </source>
</evidence>
<organism evidence="1 2">
    <name type="scientific">Lentilactobacillus parafarraginis F0439</name>
    <dbReference type="NCBI Taxonomy" id="797515"/>
    <lineage>
        <taxon>Bacteria</taxon>
        <taxon>Bacillati</taxon>
        <taxon>Bacillota</taxon>
        <taxon>Bacilli</taxon>
        <taxon>Lactobacillales</taxon>
        <taxon>Lactobacillaceae</taxon>
        <taxon>Lentilactobacillus</taxon>
    </lineage>
</organism>
<dbReference type="EMBL" id="AGEY01000080">
    <property type="protein sequence ID" value="EHL98207.1"/>
    <property type="molecule type" value="Genomic_DNA"/>
</dbReference>
<dbReference type="AlphaFoldDB" id="G9ZPP6"/>
<accession>G9ZPP6</accession>
<keyword evidence="2" id="KW-1185">Reference proteome</keyword>